<evidence type="ECO:0000313" key="5">
    <source>
        <dbReference type="EMBL" id="OAF71701.1"/>
    </source>
</evidence>
<dbReference type="GO" id="GO:0045504">
    <property type="term" value="F:dynein heavy chain binding"/>
    <property type="evidence" value="ECO:0007669"/>
    <property type="project" value="TreeGrafter"/>
</dbReference>
<dbReference type="InterPro" id="IPR001680">
    <property type="entry name" value="WD40_rpt"/>
</dbReference>
<dbReference type="EMBL" id="LWCA01000030">
    <property type="protein sequence ID" value="OAF71701.1"/>
    <property type="molecule type" value="Genomic_DNA"/>
</dbReference>
<dbReference type="Proteomes" id="UP000078046">
    <property type="component" value="Unassembled WGS sequence"/>
</dbReference>
<evidence type="ECO:0000256" key="1">
    <source>
        <dbReference type="ARBA" id="ARBA00004496"/>
    </source>
</evidence>
<gene>
    <name evidence="5" type="ORF">A3Q56_00537</name>
</gene>
<dbReference type="GO" id="GO:0045503">
    <property type="term" value="F:dynein light chain binding"/>
    <property type="evidence" value="ECO:0007669"/>
    <property type="project" value="TreeGrafter"/>
</dbReference>
<dbReference type="Gene3D" id="2.130.10.10">
    <property type="entry name" value="YVTN repeat-like/Quinoprotein amine dehydrogenase"/>
    <property type="match status" value="2"/>
</dbReference>
<evidence type="ECO:0000256" key="3">
    <source>
        <dbReference type="ARBA" id="ARBA00022574"/>
    </source>
</evidence>
<protein>
    <submittedName>
        <fullName evidence="5">Uncharacterized protein</fullName>
    </submittedName>
</protein>
<proteinExistence type="predicted"/>
<sequence length="476" mass="55161">MFHNSKPLIVEFNSIPEKLQHVNQASQQVQTVQFIYVNKSCQSIKFSDKYVQSENVPIEPIEIDIKKEKNLEKFAKKMKKIIFREFKRPNIIDPFENKIHNSKLKFFDNEKSIEYNKMDETFIASGMSWNCDSTKFVTGYKKEKHNEGYCWHKSNITITTISESKTEIYEISTCASFIKSHLTDPNIYLIGTFMGEIMIFDCNKTLNNPILSSSNDVASVSHSDIITCGFWIEKRTLSDNQYIISSSQDGIIILWKFYEKLQMVKQCDVSNLNVLDTSLQKLILGISTFAYFYDSNAANSHNKIIAIIGSEAGQVVQIDLNLENVDFNYLAHLTRVNAIIIHPKYQNIFVTCSDDGYIFVRNSHVHLPTCQLVNYHVPKFINWVNDNEVYMPEFYLICIFENGDMHLYSVDVNSLTLIESFCHDNVALIFSSSTSTISCRFKKIVYAFKKCLRFVNIFPNNIKYLFYIFADLHIDI</sequence>
<dbReference type="OrthoDB" id="445052at2759"/>
<evidence type="ECO:0000256" key="2">
    <source>
        <dbReference type="ARBA" id="ARBA00022490"/>
    </source>
</evidence>
<dbReference type="PANTHER" id="PTHR12442">
    <property type="entry name" value="DYNEIN INTERMEDIATE CHAIN"/>
    <property type="match status" value="1"/>
</dbReference>
<evidence type="ECO:0000313" key="6">
    <source>
        <dbReference type="Proteomes" id="UP000078046"/>
    </source>
</evidence>
<dbReference type="AlphaFoldDB" id="A0A177BDP8"/>
<dbReference type="InterPro" id="IPR015943">
    <property type="entry name" value="WD40/YVTN_repeat-like_dom_sf"/>
</dbReference>
<dbReference type="InterPro" id="IPR050687">
    <property type="entry name" value="Dynein_IC"/>
</dbReference>
<dbReference type="InterPro" id="IPR036322">
    <property type="entry name" value="WD40_repeat_dom_sf"/>
</dbReference>
<dbReference type="SMART" id="SM00320">
    <property type="entry name" value="WD40"/>
    <property type="match status" value="2"/>
</dbReference>
<dbReference type="GO" id="GO:0097014">
    <property type="term" value="C:ciliary plasm"/>
    <property type="evidence" value="ECO:0007669"/>
    <property type="project" value="TreeGrafter"/>
</dbReference>
<comment type="subcellular location">
    <subcellularLocation>
        <location evidence="1">Cytoplasm</location>
    </subcellularLocation>
</comment>
<keyword evidence="2" id="KW-0963">Cytoplasm</keyword>
<name>A0A177BDP8_9BILA</name>
<comment type="caution">
    <text evidence="5">The sequence shown here is derived from an EMBL/GenBank/DDBJ whole genome shotgun (WGS) entry which is preliminary data.</text>
</comment>
<dbReference type="GO" id="GO:0042073">
    <property type="term" value="P:intraciliary transport"/>
    <property type="evidence" value="ECO:0007669"/>
    <property type="project" value="TreeGrafter"/>
</dbReference>
<dbReference type="PANTHER" id="PTHR12442:SF26">
    <property type="entry name" value="CYTOPLASMIC DYNEIN 2 INTERMEDIATE CHAIN 2"/>
    <property type="match status" value="1"/>
</dbReference>
<evidence type="ECO:0000256" key="4">
    <source>
        <dbReference type="ARBA" id="ARBA00022737"/>
    </source>
</evidence>
<organism evidence="5 6">
    <name type="scientific">Intoshia linei</name>
    <dbReference type="NCBI Taxonomy" id="1819745"/>
    <lineage>
        <taxon>Eukaryota</taxon>
        <taxon>Metazoa</taxon>
        <taxon>Spiralia</taxon>
        <taxon>Lophotrochozoa</taxon>
        <taxon>Mesozoa</taxon>
        <taxon>Orthonectida</taxon>
        <taxon>Rhopaluridae</taxon>
        <taxon>Intoshia</taxon>
    </lineage>
</organism>
<reference evidence="5 6" key="1">
    <citation type="submission" date="2016-04" db="EMBL/GenBank/DDBJ databases">
        <title>The genome of Intoshia linei affirms orthonectids as highly simplified spiralians.</title>
        <authorList>
            <person name="Mikhailov K.V."/>
            <person name="Slusarev G.S."/>
            <person name="Nikitin M.A."/>
            <person name="Logacheva M.D."/>
            <person name="Penin A."/>
            <person name="Aleoshin V."/>
            <person name="Panchin Y.V."/>
        </authorList>
    </citation>
    <scope>NUCLEOTIDE SEQUENCE [LARGE SCALE GENOMIC DNA]</scope>
    <source>
        <strain evidence="5">Intl2013</strain>
        <tissue evidence="5">Whole animal</tissue>
    </source>
</reference>
<dbReference type="GO" id="GO:0005868">
    <property type="term" value="C:cytoplasmic dynein complex"/>
    <property type="evidence" value="ECO:0007669"/>
    <property type="project" value="TreeGrafter"/>
</dbReference>
<accession>A0A177BDP8</accession>
<dbReference type="SUPFAM" id="SSF50978">
    <property type="entry name" value="WD40 repeat-like"/>
    <property type="match status" value="1"/>
</dbReference>
<keyword evidence="4" id="KW-0677">Repeat</keyword>
<keyword evidence="3" id="KW-0853">WD repeat</keyword>
<keyword evidence="6" id="KW-1185">Reference proteome</keyword>